<reference evidence="11" key="1">
    <citation type="journal article" date="2019" name="Int. J. Syst. Evol. Microbiol.">
        <title>The Global Catalogue of Microorganisms (GCM) 10K type strain sequencing project: providing services to taxonomists for standard genome sequencing and annotation.</title>
        <authorList>
            <consortium name="The Broad Institute Genomics Platform"/>
            <consortium name="The Broad Institute Genome Sequencing Center for Infectious Disease"/>
            <person name="Wu L."/>
            <person name="Ma J."/>
        </authorList>
    </citation>
    <scope>NUCLEOTIDE SEQUENCE [LARGE SCALE GENOMIC DNA]</scope>
    <source>
        <strain evidence="11">CGMCC 1.16855</strain>
    </source>
</reference>
<evidence type="ECO:0000313" key="11">
    <source>
        <dbReference type="Proteomes" id="UP001595420"/>
    </source>
</evidence>
<comment type="subcellular location">
    <subcellularLocation>
        <location evidence="1 8">Cell membrane</location>
        <topology evidence="1 8">Multi-pass membrane protein</topology>
    </subcellularLocation>
</comment>
<feature type="transmembrane region" description="Helical" evidence="8">
    <location>
        <begin position="98"/>
        <end position="118"/>
    </location>
</feature>
<keyword evidence="6 8" id="KW-1133">Transmembrane helix</keyword>
<protein>
    <submittedName>
        <fullName evidence="10">ABC transporter permease</fullName>
    </submittedName>
</protein>
<dbReference type="EMBL" id="JBHRSB010000001">
    <property type="protein sequence ID" value="MFC2998883.1"/>
    <property type="molecule type" value="Genomic_DNA"/>
</dbReference>
<evidence type="ECO:0000256" key="5">
    <source>
        <dbReference type="ARBA" id="ARBA00022927"/>
    </source>
</evidence>
<comment type="similarity">
    <text evidence="8">Belongs to the binding-protein-dependent transport system permease family.</text>
</comment>
<evidence type="ECO:0000256" key="1">
    <source>
        <dbReference type="ARBA" id="ARBA00004651"/>
    </source>
</evidence>
<name>A0ABV7BNP0_9PROT</name>
<keyword evidence="7 8" id="KW-0472">Membrane</keyword>
<feature type="transmembrane region" description="Helical" evidence="8">
    <location>
        <begin position="124"/>
        <end position="141"/>
    </location>
</feature>
<evidence type="ECO:0000256" key="3">
    <source>
        <dbReference type="ARBA" id="ARBA00022692"/>
    </source>
</evidence>
<keyword evidence="3 8" id="KW-0812">Transmembrane</keyword>
<feature type="transmembrane region" description="Helical" evidence="8">
    <location>
        <begin position="62"/>
        <end position="86"/>
    </location>
</feature>
<dbReference type="PANTHER" id="PTHR43386:SF1">
    <property type="entry name" value="D,D-DIPEPTIDE TRANSPORT SYSTEM PERMEASE PROTEIN DDPC-RELATED"/>
    <property type="match status" value="1"/>
</dbReference>
<feature type="transmembrane region" description="Helical" evidence="8">
    <location>
        <begin position="180"/>
        <end position="206"/>
    </location>
</feature>
<proteinExistence type="inferred from homology"/>
<keyword evidence="11" id="KW-1185">Reference proteome</keyword>
<keyword evidence="4" id="KW-0571">Peptide transport</keyword>
<evidence type="ECO:0000256" key="4">
    <source>
        <dbReference type="ARBA" id="ARBA00022856"/>
    </source>
</evidence>
<keyword evidence="2 8" id="KW-0813">Transport</keyword>
<sequence>MIRALPWLGLLALAGLAAWLLPDPLALSPHRLLPPSLDHPLGTDPLGRDVAARLLAAAPGSLGLALAGLGAGLALALATALPAAWLDGRPAGRALCGTAQALLSFPPLWLPLVVLALAGRGAGAQVLCVALVLWADLHWILRGEARRVLAEPFVEGARAIGFGPTAILAREVLPNLAGPLLWLGLVKLRAAVVLLATLAFLGLGAAPPAPSWGGMAAEARDWFLDAPWLLAAPAGAIAASLLLASTLAASLRGHLGLMPHPTRRSGS</sequence>
<dbReference type="Proteomes" id="UP001595420">
    <property type="component" value="Unassembled WGS sequence"/>
</dbReference>
<evidence type="ECO:0000256" key="7">
    <source>
        <dbReference type="ARBA" id="ARBA00023136"/>
    </source>
</evidence>
<keyword evidence="5" id="KW-0653">Protein transport</keyword>
<evidence type="ECO:0000256" key="2">
    <source>
        <dbReference type="ARBA" id="ARBA00022448"/>
    </source>
</evidence>
<gene>
    <name evidence="10" type="ORF">ACFOD3_03200</name>
</gene>
<dbReference type="PANTHER" id="PTHR43386">
    <property type="entry name" value="OLIGOPEPTIDE TRANSPORT SYSTEM PERMEASE PROTEIN APPC"/>
    <property type="match status" value="1"/>
</dbReference>
<dbReference type="InterPro" id="IPR050366">
    <property type="entry name" value="BP-dependent_transpt_permease"/>
</dbReference>
<dbReference type="InterPro" id="IPR000515">
    <property type="entry name" value="MetI-like"/>
</dbReference>
<evidence type="ECO:0000313" key="10">
    <source>
        <dbReference type="EMBL" id="MFC2998883.1"/>
    </source>
</evidence>
<feature type="domain" description="ABC transmembrane type-1" evidence="9">
    <location>
        <begin position="58"/>
        <end position="249"/>
    </location>
</feature>
<dbReference type="PROSITE" id="PS50928">
    <property type="entry name" value="ABC_TM1"/>
    <property type="match status" value="1"/>
</dbReference>
<accession>A0ABV7BNP0</accession>
<evidence type="ECO:0000256" key="6">
    <source>
        <dbReference type="ARBA" id="ARBA00022989"/>
    </source>
</evidence>
<organism evidence="10 11">
    <name type="scientific">Falsiroseomonas tokyonensis</name>
    <dbReference type="NCBI Taxonomy" id="430521"/>
    <lineage>
        <taxon>Bacteria</taxon>
        <taxon>Pseudomonadati</taxon>
        <taxon>Pseudomonadota</taxon>
        <taxon>Alphaproteobacteria</taxon>
        <taxon>Acetobacterales</taxon>
        <taxon>Roseomonadaceae</taxon>
        <taxon>Falsiroseomonas</taxon>
    </lineage>
</organism>
<comment type="caution">
    <text evidence="10">The sequence shown here is derived from an EMBL/GenBank/DDBJ whole genome shotgun (WGS) entry which is preliminary data.</text>
</comment>
<evidence type="ECO:0000259" key="9">
    <source>
        <dbReference type="PROSITE" id="PS50928"/>
    </source>
</evidence>
<evidence type="ECO:0000256" key="8">
    <source>
        <dbReference type="RuleBase" id="RU363032"/>
    </source>
</evidence>
<dbReference type="Pfam" id="PF00528">
    <property type="entry name" value="BPD_transp_1"/>
    <property type="match status" value="1"/>
</dbReference>
<feature type="transmembrane region" description="Helical" evidence="8">
    <location>
        <begin position="226"/>
        <end position="249"/>
    </location>
</feature>
<dbReference type="RefSeq" id="WP_216834539.1">
    <property type="nucleotide sequence ID" value="NZ_JAFNJS010000001.1"/>
</dbReference>
<dbReference type="CDD" id="cd06261">
    <property type="entry name" value="TM_PBP2"/>
    <property type="match status" value="1"/>
</dbReference>